<name>A0AAD5QJB5_PARTN</name>
<comment type="caution">
    <text evidence="1">The sequence shown here is derived from an EMBL/GenBank/DDBJ whole genome shotgun (WGS) entry which is preliminary data.</text>
</comment>
<sequence length="104" mass="12047">NALAALHEYEKRTVASYESAVEVLNERFRKERANFNAKGTNSVFLKLDRHSQCLAGLRSFDLGRATLISEDKTHTPTETLMEWTHHENSDRIINGLNYRWAKKQ</sequence>
<evidence type="ECO:0000313" key="2">
    <source>
        <dbReference type="Proteomes" id="UP001196413"/>
    </source>
</evidence>
<evidence type="ECO:0000313" key="1">
    <source>
        <dbReference type="EMBL" id="KAJ1352647.1"/>
    </source>
</evidence>
<organism evidence="1 2">
    <name type="scientific">Parelaphostrongylus tenuis</name>
    <name type="common">Meningeal worm</name>
    <dbReference type="NCBI Taxonomy" id="148309"/>
    <lineage>
        <taxon>Eukaryota</taxon>
        <taxon>Metazoa</taxon>
        <taxon>Ecdysozoa</taxon>
        <taxon>Nematoda</taxon>
        <taxon>Chromadorea</taxon>
        <taxon>Rhabditida</taxon>
        <taxon>Rhabditina</taxon>
        <taxon>Rhabditomorpha</taxon>
        <taxon>Strongyloidea</taxon>
        <taxon>Metastrongylidae</taxon>
        <taxon>Parelaphostrongylus</taxon>
    </lineage>
</organism>
<dbReference type="EMBL" id="JAHQIW010001500">
    <property type="protein sequence ID" value="KAJ1352647.1"/>
    <property type="molecule type" value="Genomic_DNA"/>
</dbReference>
<accession>A0AAD5QJB5</accession>
<keyword evidence="2" id="KW-1185">Reference proteome</keyword>
<feature type="non-terminal residue" evidence="1">
    <location>
        <position position="104"/>
    </location>
</feature>
<reference evidence="1" key="1">
    <citation type="submission" date="2021-06" db="EMBL/GenBank/DDBJ databases">
        <title>Parelaphostrongylus tenuis whole genome reference sequence.</title>
        <authorList>
            <person name="Garwood T.J."/>
            <person name="Larsen P.A."/>
            <person name="Fountain-Jones N.M."/>
            <person name="Garbe J.R."/>
            <person name="Macchietto M.G."/>
            <person name="Kania S.A."/>
            <person name="Gerhold R.W."/>
            <person name="Richards J.E."/>
            <person name="Wolf T.M."/>
        </authorList>
    </citation>
    <scope>NUCLEOTIDE SEQUENCE</scope>
    <source>
        <strain evidence="1">MNPRO001-30</strain>
        <tissue evidence="1">Meninges</tissue>
    </source>
</reference>
<gene>
    <name evidence="1" type="ORF">KIN20_009044</name>
</gene>
<proteinExistence type="predicted"/>
<dbReference type="Proteomes" id="UP001196413">
    <property type="component" value="Unassembled WGS sequence"/>
</dbReference>
<protein>
    <submittedName>
        <fullName evidence="1">Uncharacterized protein</fullName>
    </submittedName>
</protein>
<dbReference type="AlphaFoldDB" id="A0AAD5QJB5"/>